<feature type="transmembrane region" description="Helical" evidence="1">
    <location>
        <begin position="185"/>
        <end position="201"/>
    </location>
</feature>
<accession>A0ABD0SFR7</accession>
<name>A0ABD0SFR7_LOXSC</name>
<evidence type="ECO:0000313" key="2">
    <source>
        <dbReference type="EMBL" id="KAL0812144.1"/>
    </source>
</evidence>
<comment type="caution">
    <text evidence="2">The sequence shown here is derived from an EMBL/GenBank/DDBJ whole genome shotgun (WGS) entry which is preliminary data.</text>
</comment>
<sequence>MIKLMRINFEVWLFKAKTACEYPHRTFYRNGINSSEFWQDMYDIYLDLLKTFESYQKCFGVLALFHIFDSFVHTLLFVDVTISYFKAWFHFKQETATFHKLFFLTFALLWIFKNIVIIGKLSFESEKMYLVLRDIRTFCVRIVGMKHCKNSLNTCKNINRVNNAAFSKFHANGWFKIDATLPMRVLAYITTYALVLLQFSFV</sequence>
<evidence type="ECO:0000313" key="3">
    <source>
        <dbReference type="Proteomes" id="UP001549921"/>
    </source>
</evidence>
<feature type="transmembrane region" description="Helical" evidence="1">
    <location>
        <begin position="102"/>
        <end position="123"/>
    </location>
</feature>
<protein>
    <submittedName>
        <fullName evidence="2">Uncharacterized protein</fullName>
    </submittedName>
</protein>
<dbReference type="EMBL" id="JBEDNZ010000023">
    <property type="protein sequence ID" value="KAL0812144.1"/>
    <property type="molecule type" value="Genomic_DNA"/>
</dbReference>
<gene>
    <name evidence="2" type="ORF">ABMA28_009522</name>
</gene>
<feature type="transmembrane region" description="Helical" evidence="1">
    <location>
        <begin position="59"/>
        <end position="82"/>
    </location>
</feature>
<organism evidence="2 3">
    <name type="scientific">Loxostege sticticalis</name>
    <name type="common">Beet webworm moth</name>
    <dbReference type="NCBI Taxonomy" id="481309"/>
    <lineage>
        <taxon>Eukaryota</taxon>
        <taxon>Metazoa</taxon>
        <taxon>Ecdysozoa</taxon>
        <taxon>Arthropoda</taxon>
        <taxon>Hexapoda</taxon>
        <taxon>Insecta</taxon>
        <taxon>Pterygota</taxon>
        <taxon>Neoptera</taxon>
        <taxon>Endopterygota</taxon>
        <taxon>Lepidoptera</taxon>
        <taxon>Glossata</taxon>
        <taxon>Ditrysia</taxon>
        <taxon>Pyraloidea</taxon>
        <taxon>Crambidae</taxon>
        <taxon>Pyraustinae</taxon>
        <taxon>Loxostege</taxon>
    </lineage>
</organism>
<dbReference type="AlphaFoldDB" id="A0ABD0SFR7"/>
<keyword evidence="1" id="KW-1133">Transmembrane helix</keyword>
<evidence type="ECO:0000256" key="1">
    <source>
        <dbReference type="SAM" id="Phobius"/>
    </source>
</evidence>
<keyword evidence="1" id="KW-0472">Membrane</keyword>
<reference evidence="2 3" key="1">
    <citation type="submission" date="2024-06" db="EMBL/GenBank/DDBJ databases">
        <title>A chromosome-level genome assembly of beet webworm, Loxostege sticticalis.</title>
        <authorList>
            <person name="Zhang Y."/>
        </authorList>
    </citation>
    <scope>NUCLEOTIDE SEQUENCE [LARGE SCALE GENOMIC DNA]</scope>
    <source>
        <strain evidence="2">AQ028</strain>
        <tissue evidence="2">Male pupae</tissue>
    </source>
</reference>
<keyword evidence="1" id="KW-0812">Transmembrane</keyword>
<proteinExistence type="predicted"/>
<dbReference type="Proteomes" id="UP001549921">
    <property type="component" value="Unassembled WGS sequence"/>
</dbReference>